<proteinExistence type="predicted"/>
<accession>A0A834W0G6</accession>
<keyword evidence="1" id="KW-0812">Transmembrane</keyword>
<organism evidence="2 3">
    <name type="scientific">Senna tora</name>
    <dbReference type="NCBI Taxonomy" id="362788"/>
    <lineage>
        <taxon>Eukaryota</taxon>
        <taxon>Viridiplantae</taxon>
        <taxon>Streptophyta</taxon>
        <taxon>Embryophyta</taxon>
        <taxon>Tracheophyta</taxon>
        <taxon>Spermatophyta</taxon>
        <taxon>Magnoliopsida</taxon>
        <taxon>eudicotyledons</taxon>
        <taxon>Gunneridae</taxon>
        <taxon>Pentapetalae</taxon>
        <taxon>rosids</taxon>
        <taxon>fabids</taxon>
        <taxon>Fabales</taxon>
        <taxon>Fabaceae</taxon>
        <taxon>Caesalpinioideae</taxon>
        <taxon>Cassia clade</taxon>
        <taxon>Senna</taxon>
    </lineage>
</organism>
<dbReference type="EMBL" id="JAAIUW010000013">
    <property type="protein sequence ID" value="KAF7804140.1"/>
    <property type="molecule type" value="Genomic_DNA"/>
</dbReference>
<sequence>MSSSNYTVTFAVVIFVLVVIEVVLPVPLSRPTGWAPAIPSVTLPPTGCPVPCPGIADIWCPPIGCPYSPVVEYVVVPVPALRLPYPLLFLLRCHLLLHRIMCRHPLRLVALVFSMPDLAEAPTLAAVSFIVSAAFFADCIFHSFELIFQFLLD</sequence>
<reference evidence="2" key="1">
    <citation type="submission" date="2020-09" db="EMBL/GenBank/DDBJ databases">
        <title>Genome-Enabled Discovery of Anthraquinone Biosynthesis in Senna tora.</title>
        <authorList>
            <person name="Kang S.-H."/>
            <person name="Pandey R.P."/>
            <person name="Lee C.-M."/>
            <person name="Sim J.-S."/>
            <person name="Jeong J.-T."/>
            <person name="Choi B.-S."/>
            <person name="Jung M."/>
            <person name="Ginzburg D."/>
            <person name="Zhao K."/>
            <person name="Won S.Y."/>
            <person name="Oh T.-J."/>
            <person name="Yu Y."/>
            <person name="Kim N.-H."/>
            <person name="Lee O.R."/>
            <person name="Lee T.-H."/>
            <person name="Bashyal P."/>
            <person name="Kim T.-S."/>
            <person name="Lee W.-H."/>
            <person name="Kawkins C."/>
            <person name="Kim C.-K."/>
            <person name="Kim J.S."/>
            <person name="Ahn B.O."/>
            <person name="Rhee S.Y."/>
            <person name="Sohng J.K."/>
        </authorList>
    </citation>
    <scope>NUCLEOTIDE SEQUENCE</scope>
    <source>
        <tissue evidence="2">Leaf</tissue>
    </source>
</reference>
<gene>
    <name evidence="2" type="ORF">G2W53_043251</name>
</gene>
<evidence type="ECO:0000313" key="3">
    <source>
        <dbReference type="Proteomes" id="UP000634136"/>
    </source>
</evidence>
<name>A0A834W0G6_9FABA</name>
<comment type="caution">
    <text evidence="2">The sequence shown here is derived from an EMBL/GenBank/DDBJ whole genome shotgun (WGS) entry which is preliminary data.</text>
</comment>
<evidence type="ECO:0000256" key="1">
    <source>
        <dbReference type="SAM" id="Phobius"/>
    </source>
</evidence>
<dbReference type="Proteomes" id="UP000634136">
    <property type="component" value="Unassembled WGS sequence"/>
</dbReference>
<keyword evidence="1" id="KW-1133">Transmembrane helix</keyword>
<keyword evidence="3" id="KW-1185">Reference proteome</keyword>
<keyword evidence="1" id="KW-0472">Membrane</keyword>
<protein>
    <submittedName>
        <fullName evidence="2">18 kDa seed maturation protein</fullName>
    </submittedName>
</protein>
<feature type="transmembrane region" description="Helical" evidence="1">
    <location>
        <begin position="7"/>
        <end position="26"/>
    </location>
</feature>
<evidence type="ECO:0000313" key="2">
    <source>
        <dbReference type="EMBL" id="KAF7804140.1"/>
    </source>
</evidence>
<dbReference type="AlphaFoldDB" id="A0A834W0G6"/>